<feature type="domain" description="Amidohydrolase-related" evidence="4">
    <location>
        <begin position="51"/>
        <end position="395"/>
    </location>
</feature>
<dbReference type="GO" id="GO:0016814">
    <property type="term" value="F:hydrolase activity, acting on carbon-nitrogen (but not peptide) bonds, in cyclic amidines"/>
    <property type="evidence" value="ECO:0007669"/>
    <property type="project" value="UniProtKB-ARBA"/>
</dbReference>
<sequence>MILIKNVSAILDSKTYKESVDIVIKDSKISFIGDNAKENNYSKVIDGSNLIAMPGFVNTHSHLAMTFMRGYAEDVTLQDWLYKYIFPLEDHLTYDMVYFGTLLAAIESIKTGTTTVADFYYHPQATLRALSEIGMRGNIGIAYASKPFMDKVIIEEVERKFRELSGKDEKILISLAPHAPYTVSQELLKYTKELQKKVGSVVQIHLHETEKEVIDYMKSYTRTPIEYLASIGFLNEFVVAAHCVWVSENDIKTLKKNGVWVSLNPESNMKLGSGLAPIDRFIDAGLKLAVGTDGVASNNNLSVLEAVRIVSLLAKGISRNPRKLSVTDAFDILTVNGAKALGFNDVGVLKEGFKADLILVRKDLPEMVPMHSPHSNVIYSMYPDSVNTVIINGEIIMENRKILTVDEEVVKKEFKNLLSKLIQK</sequence>
<organism evidence="5 6">
    <name type="scientific">Caldisericum exile</name>
    <dbReference type="NCBI Taxonomy" id="693075"/>
    <lineage>
        <taxon>Bacteria</taxon>
        <taxon>Pseudomonadati</taxon>
        <taxon>Caldisericota/Cryosericota group</taxon>
        <taxon>Caldisericota</taxon>
        <taxon>Caldisericia</taxon>
        <taxon>Caldisericales</taxon>
        <taxon>Caldisericaceae</taxon>
        <taxon>Caldisericum</taxon>
    </lineage>
</organism>
<keyword evidence="1" id="KW-0479">Metal-binding</keyword>
<dbReference type="InterPro" id="IPR006680">
    <property type="entry name" value="Amidohydro-rel"/>
</dbReference>
<dbReference type="RefSeq" id="WP_424587035.1">
    <property type="nucleotide sequence ID" value="NZ_JBNARP010000042.1"/>
</dbReference>
<evidence type="ECO:0000256" key="2">
    <source>
        <dbReference type="ARBA" id="ARBA00022801"/>
    </source>
</evidence>
<dbReference type="Proteomes" id="UP000237040">
    <property type="component" value="Unassembled WGS sequence"/>
</dbReference>
<protein>
    <submittedName>
        <fullName evidence="5">N-ethylammeline chlorohydrolase</fullName>
    </submittedName>
</protein>
<dbReference type="GO" id="GO:0019239">
    <property type="term" value="F:deaminase activity"/>
    <property type="evidence" value="ECO:0007669"/>
    <property type="project" value="UniProtKB-ARBA"/>
</dbReference>
<proteinExistence type="predicted"/>
<evidence type="ECO:0000313" key="5">
    <source>
        <dbReference type="EMBL" id="PMP67964.1"/>
    </source>
</evidence>
<dbReference type="InterPro" id="IPR011059">
    <property type="entry name" value="Metal-dep_hydrolase_composite"/>
</dbReference>
<dbReference type="Gene3D" id="2.30.40.10">
    <property type="entry name" value="Urease, subunit C, domain 1"/>
    <property type="match status" value="1"/>
</dbReference>
<evidence type="ECO:0000313" key="6">
    <source>
        <dbReference type="Proteomes" id="UP000237040"/>
    </source>
</evidence>
<evidence type="ECO:0000259" key="4">
    <source>
        <dbReference type="Pfam" id="PF01979"/>
    </source>
</evidence>
<accession>A0A2J6WEV8</accession>
<name>A0A2J6WEV8_9BACT</name>
<gene>
    <name evidence="5" type="ORF">C0189_02325</name>
</gene>
<dbReference type="PANTHER" id="PTHR43794:SF11">
    <property type="entry name" value="AMIDOHYDROLASE-RELATED DOMAIN-CONTAINING PROTEIN"/>
    <property type="match status" value="1"/>
</dbReference>
<keyword evidence="3" id="KW-0862">Zinc</keyword>
<comment type="caution">
    <text evidence="5">The sequence shown here is derived from an EMBL/GenBank/DDBJ whole genome shotgun (WGS) entry which is preliminary data.</text>
</comment>
<dbReference type="Gene3D" id="3.20.20.140">
    <property type="entry name" value="Metal-dependent hydrolases"/>
    <property type="match status" value="1"/>
</dbReference>
<evidence type="ECO:0000256" key="1">
    <source>
        <dbReference type="ARBA" id="ARBA00022723"/>
    </source>
</evidence>
<reference evidence="5 6" key="1">
    <citation type="submission" date="2018-01" db="EMBL/GenBank/DDBJ databases">
        <title>Metagenomic assembled genomes from two thermal pools in the Uzon Caldera, Kamchatka, Russia.</title>
        <authorList>
            <person name="Wilkins L."/>
            <person name="Ettinger C."/>
        </authorList>
    </citation>
    <scope>NUCLEOTIDE SEQUENCE [LARGE SCALE GENOMIC DNA]</scope>
    <source>
        <strain evidence="5">ZAV-07</strain>
    </source>
</reference>
<dbReference type="EMBL" id="PNIL01000031">
    <property type="protein sequence ID" value="PMP67964.1"/>
    <property type="molecule type" value="Genomic_DNA"/>
</dbReference>
<dbReference type="Pfam" id="PF01979">
    <property type="entry name" value="Amidohydro_1"/>
    <property type="match status" value="1"/>
</dbReference>
<dbReference type="CDD" id="cd01298">
    <property type="entry name" value="ATZ_TRZ_like"/>
    <property type="match status" value="1"/>
</dbReference>
<dbReference type="AlphaFoldDB" id="A0A2J6WEV8"/>
<dbReference type="SUPFAM" id="SSF51556">
    <property type="entry name" value="Metallo-dependent hydrolases"/>
    <property type="match status" value="1"/>
</dbReference>
<dbReference type="SUPFAM" id="SSF51338">
    <property type="entry name" value="Composite domain of metallo-dependent hydrolases"/>
    <property type="match status" value="1"/>
</dbReference>
<dbReference type="InterPro" id="IPR050287">
    <property type="entry name" value="MTA/SAH_deaminase"/>
</dbReference>
<dbReference type="FunFam" id="3.20.20.140:FF:000014">
    <property type="entry name" value="5-methylthioadenosine/S-adenosylhomocysteine deaminase"/>
    <property type="match status" value="1"/>
</dbReference>
<dbReference type="InterPro" id="IPR032466">
    <property type="entry name" value="Metal_Hydrolase"/>
</dbReference>
<dbReference type="GO" id="GO:0046872">
    <property type="term" value="F:metal ion binding"/>
    <property type="evidence" value="ECO:0007669"/>
    <property type="project" value="UniProtKB-KW"/>
</dbReference>
<dbReference type="PANTHER" id="PTHR43794">
    <property type="entry name" value="AMINOHYDROLASE SSNA-RELATED"/>
    <property type="match status" value="1"/>
</dbReference>
<evidence type="ECO:0000256" key="3">
    <source>
        <dbReference type="ARBA" id="ARBA00022833"/>
    </source>
</evidence>
<keyword evidence="2 5" id="KW-0378">Hydrolase</keyword>